<feature type="domain" description="Flagellar assembly protein FliH/Type III secretion system HrpE" evidence="9">
    <location>
        <begin position="91"/>
        <end position="215"/>
    </location>
</feature>
<keyword evidence="11" id="KW-1185">Reference proteome</keyword>
<keyword evidence="5" id="KW-1005">Bacterial flagellum biogenesis</keyword>
<dbReference type="EMBL" id="CP036339">
    <property type="protein sequence ID" value="QDT74276.1"/>
    <property type="molecule type" value="Genomic_DNA"/>
</dbReference>
<evidence type="ECO:0000313" key="11">
    <source>
        <dbReference type="Proteomes" id="UP000317909"/>
    </source>
</evidence>
<dbReference type="GO" id="GO:0044781">
    <property type="term" value="P:bacterial-type flagellum organization"/>
    <property type="evidence" value="ECO:0007669"/>
    <property type="project" value="UniProtKB-KW"/>
</dbReference>
<name>A0A517U0W5_9BACT</name>
<evidence type="ECO:0000259" key="9">
    <source>
        <dbReference type="Pfam" id="PF02108"/>
    </source>
</evidence>
<feature type="coiled-coil region" evidence="8">
    <location>
        <begin position="40"/>
        <end position="67"/>
    </location>
</feature>
<dbReference type="InterPro" id="IPR018035">
    <property type="entry name" value="Flagellar_FliH/T3SS_HrpE"/>
</dbReference>
<comment type="similarity">
    <text evidence="2">Belongs to the FliH family.</text>
</comment>
<dbReference type="KEGG" id="llh:I41_34710"/>
<dbReference type="Proteomes" id="UP000317909">
    <property type="component" value="Chromosome"/>
</dbReference>
<keyword evidence="6" id="KW-0653">Protein transport</keyword>
<dbReference type="PANTHER" id="PTHR34982:SF1">
    <property type="entry name" value="FLAGELLAR ASSEMBLY PROTEIN FLIH"/>
    <property type="match status" value="1"/>
</dbReference>
<dbReference type="OrthoDB" id="9152601at2"/>
<keyword evidence="4" id="KW-0813">Transport</keyword>
<dbReference type="GO" id="GO:0015031">
    <property type="term" value="P:protein transport"/>
    <property type="evidence" value="ECO:0007669"/>
    <property type="project" value="UniProtKB-KW"/>
</dbReference>
<sequence length="221" mass="23890">MATIIKTHGGQTASGPTLRGAAYDLTDMAAQADQYLAQIRAEAVKVVEQAQQEAAAIKQQAEAAGKKAAEAAIERILDEKVAQQMRTLTPALQAAAKQVEDAKQEWLRHWERTAISLAAAIAERLVRAELTRRPEITLEWVREALQLAAGSGDMMIQLAPADQSTLKKQVQQIASVFAPLAHVTVTASEAVTPGGCRVVTEFGVIDQQIETQLSRIKEELS</sequence>
<gene>
    <name evidence="10" type="primary">yscL</name>
    <name evidence="10" type="ORF">I41_34710</name>
</gene>
<comment type="function">
    <text evidence="1">Needed for flagellar regrowth and assembly.</text>
</comment>
<dbReference type="GO" id="GO:0005829">
    <property type="term" value="C:cytosol"/>
    <property type="evidence" value="ECO:0007669"/>
    <property type="project" value="TreeGrafter"/>
</dbReference>
<dbReference type="PANTHER" id="PTHR34982">
    <property type="entry name" value="YOP PROTEINS TRANSLOCATION PROTEIN L"/>
    <property type="match status" value="1"/>
</dbReference>
<dbReference type="AlphaFoldDB" id="A0A517U0W5"/>
<evidence type="ECO:0000256" key="6">
    <source>
        <dbReference type="ARBA" id="ARBA00022927"/>
    </source>
</evidence>
<evidence type="ECO:0000256" key="1">
    <source>
        <dbReference type="ARBA" id="ARBA00003041"/>
    </source>
</evidence>
<proteinExistence type="inferred from homology"/>
<evidence type="ECO:0000256" key="4">
    <source>
        <dbReference type="ARBA" id="ARBA00022448"/>
    </source>
</evidence>
<keyword evidence="8" id="KW-0175">Coiled coil</keyword>
<dbReference type="Pfam" id="PF02108">
    <property type="entry name" value="FliH"/>
    <property type="match status" value="1"/>
</dbReference>
<evidence type="ECO:0000256" key="8">
    <source>
        <dbReference type="SAM" id="Coils"/>
    </source>
</evidence>
<protein>
    <recommendedName>
        <fullName evidence="3">Flagellar assembly protein FliH</fullName>
    </recommendedName>
</protein>
<accession>A0A517U0W5</accession>
<reference evidence="10 11" key="1">
    <citation type="submission" date="2019-02" db="EMBL/GenBank/DDBJ databases">
        <title>Deep-cultivation of Planctomycetes and their phenomic and genomic characterization uncovers novel biology.</title>
        <authorList>
            <person name="Wiegand S."/>
            <person name="Jogler M."/>
            <person name="Boedeker C."/>
            <person name="Pinto D."/>
            <person name="Vollmers J."/>
            <person name="Rivas-Marin E."/>
            <person name="Kohn T."/>
            <person name="Peeters S.H."/>
            <person name="Heuer A."/>
            <person name="Rast P."/>
            <person name="Oberbeckmann S."/>
            <person name="Bunk B."/>
            <person name="Jeske O."/>
            <person name="Meyerdierks A."/>
            <person name="Storesund J.E."/>
            <person name="Kallscheuer N."/>
            <person name="Luecker S."/>
            <person name="Lage O.M."/>
            <person name="Pohl T."/>
            <person name="Merkel B.J."/>
            <person name="Hornburger P."/>
            <person name="Mueller R.-W."/>
            <person name="Bruemmer F."/>
            <person name="Labrenz M."/>
            <person name="Spormann A.M."/>
            <person name="Op den Camp H."/>
            <person name="Overmann J."/>
            <person name="Amann R."/>
            <person name="Jetten M.S.M."/>
            <person name="Mascher T."/>
            <person name="Medema M.H."/>
            <person name="Devos D.P."/>
            <person name="Kaster A.-K."/>
            <person name="Ovreas L."/>
            <person name="Rohde M."/>
            <person name="Galperin M.Y."/>
            <person name="Jogler C."/>
        </authorList>
    </citation>
    <scope>NUCLEOTIDE SEQUENCE [LARGE SCALE GENOMIC DNA]</scope>
    <source>
        <strain evidence="10 11">I41</strain>
    </source>
</reference>
<evidence type="ECO:0000256" key="5">
    <source>
        <dbReference type="ARBA" id="ARBA00022795"/>
    </source>
</evidence>
<organism evidence="10 11">
    <name type="scientific">Lacipirellula limnantheis</name>
    <dbReference type="NCBI Taxonomy" id="2528024"/>
    <lineage>
        <taxon>Bacteria</taxon>
        <taxon>Pseudomonadati</taxon>
        <taxon>Planctomycetota</taxon>
        <taxon>Planctomycetia</taxon>
        <taxon>Pirellulales</taxon>
        <taxon>Lacipirellulaceae</taxon>
        <taxon>Lacipirellula</taxon>
    </lineage>
</organism>
<dbReference type="RefSeq" id="WP_145434043.1">
    <property type="nucleotide sequence ID" value="NZ_CP036339.1"/>
</dbReference>
<dbReference type="SUPFAM" id="SSF160527">
    <property type="entry name" value="V-type ATPase subunit E-like"/>
    <property type="match status" value="1"/>
</dbReference>
<keyword evidence="7" id="KW-1006">Bacterial flagellum protein export</keyword>
<evidence type="ECO:0000256" key="7">
    <source>
        <dbReference type="ARBA" id="ARBA00023225"/>
    </source>
</evidence>
<evidence type="ECO:0000313" key="10">
    <source>
        <dbReference type="EMBL" id="QDT74276.1"/>
    </source>
</evidence>
<evidence type="ECO:0000256" key="3">
    <source>
        <dbReference type="ARBA" id="ARBA00016507"/>
    </source>
</evidence>
<dbReference type="InterPro" id="IPR051472">
    <property type="entry name" value="T3SS_Stator/FliH"/>
</dbReference>
<evidence type="ECO:0000256" key="2">
    <source>
        <dbReference type="ARBA" id="ARBA00006602"/>
    </source>
</evidence>